<accession>A0A2C9DY99</accession>
<organism evidence="1 2">
    <name type="scientific">Ureaplasma parvum serovar 3 (strain ATCC 27815 / 27 / NCTC 11736)</name>
    <dbReference type="NCBI Taxonomy" id="505682"/>
    <lineage>
        <taxon>Bacteria</taxon>
        <taxon>Bacillati</taxon>
        <taxon>Mycoplasmatota</taxon>
        <taxon>Mycoplasmoidales</taxon>
        <taxon>Mycoplasmoidaceae</taxon>
        <taxon>Ureaplasma</taxon>
    </lineage>
</organism>
<reference evidence="1 2" key="1">
    <citation type="submission" date="2008-02" db="EMBL/GenBank/DDBJ databases">
        <title>Genome sequence of Ureaplasma parvum serovar 3.</title>
        <authorList>
            <person name="Methe B.A."/>
            <person name="Glass J."/>
            <person name="Waites K."/>
            <person name="Shrivastava S."/>
        </authorList>
    </citation>
    <scope>NUCLEOTIDE SEQUENCE [LARGE SCALE GENOMIC DNA]</scope>
    <source>
        <strain evidence="2">ATCC 27815 / 27 / NCTC 11736</strain>
    </source>
</reference>
<evidence type="ECO:0000313" key="1">
    <source>
        <dbReference type="EMBL" id="ACA32829.1"/>
    </source>
</evidence>
<dbReference type="AlphaFoldDB" id="A0A2C9DY99"/>
<evidence type="ECO:0000313" key="2">
    <source>
        <dbReference type="Proteomes" id="UP000002162"/>
    </source>
</evidence>
<dbReference type="NCBIfam" id="NF045770">
    <property type="entry name" value="MPN403_MG284_C"/>
    <property type="match status" value="1"/>
</dbReference>
<dbReference type="HOGENOM" id="CLU_2182822_0_0_14"/>
<proteinExistence type="predicted"/>
<dbReference type="RefSeq" id="WP_006688721.1">
    <property type="nucleotide sequence ID" value="NC_010503.1"/>
</dbReference>
<dbReference type="GeneID" id="29672406"/>
<protein>
    <submittedName>
        <fullName evidence="1">Uncharacterized protein</fullName>
    </submittedName>
</protein>
<gene>
    <name evidence="1" type="ordered locus">UPA3_0368</name>
</gene>
<name>A0A2C9DY99_UREP2</name>
<dbReference type="EMBL" id="CP000942">
    <property type="protein sequence ID" value="ACA32829.1"/>
    <property type="molecule type" value="Genomic_DNA"/>
</dbReference>
<sequence>MCISKIDMAKVKKFFKEYLFAKFQCKNRELYRQLKDYDPKDDQKYLKWEHFVEYVEQVLEALDKTSAQIIKEIYIQNKRICELPYSYSTYYAYRKKAIIELLAYLDLKI</sequence>
<dbReference type="Proteomes" id="UP000002162">
    <property type="component" value="Chromosome"/>
</dbReference>
<dbReference type="InterPro" id="IPR058231">
    <property type="entry name" value="MG284-like_C"/>
</dbReference>
<dbReference type="KEGG" id="upa:UPA3_0368"/>